<reference evidence="2" key="1">
    <citation type="submission" date="2021-04" db="EMBL/GenBank/DDBJ databases">
        <authorList>
            <person name="Karlyshev A.V."/>
        </authorList>
    </citation>
    <scope>NUCLEOTIDE SEQUENCE</scope>
    <source>
        <strain evidence="2">LMG 29479</strain>
    </source>
</reference>
<organism evidence="2">
    <name type="scientific">Coralloluteibacterium stylophorae</name>
    <dbReference type="NCBI Taxonomy" id="1776034"/>
    <lineage>
        <taxon>Bacteria</taxon>
        <taxon>Pseudomonadati</taxon>
        <taxon>Pseudomonadota</taxon>
        <taxon>Gammaproteobacteria</taxon>
        <taxon>Lysobacterales</taxon>
        <taxon>Lysobacteraceae</taxon>
        <taxon>Coralloluteibacterium</taxon>
    </lineage>
</organism>
<dbReference type="EMBL" id="JAGQFT010000165">
    <property type="protein sequence ID" value="MBR0563700.1"/>
    <property type="molecule type" value="Genomic_DNA"/>
</dbReference>
<protein>
    <submittedName>
        <fullName evidence="2">Uncharacterized protein</fullName>
    </submittedName>
</protein>
<evidence type="ECO:0000313" key="2">
    <source>
        <dbReference type="EMBL" id="MBR0563700.1"/>
    </source>
</evidence>
<gene>
    <name evidence="2" type="ORF">KB893_14435</name>
</gene>
<evidence type="ECO:0000256" key="1">
    <source>
        <dbReference type="SAM" id="MobiDB-lite"/>
    </source>
</evidence>
<sequence>MSQAAPTPAARRCSSRLRPTVDPHPPAAPRADAPARALPAFAAAFGGDAGTGAGLGVW</sequence>
<accession>A0A8J7VUW6</accession>
<feature type="region of interest" description="Disordered" evidence="1">
    <location>
        <begin position="1"/>
        <end position="32"/>
    </location>
</feature>
<proteinExistence type="predicted"/>
<name>A0A8J7VUW6_9GAMM</name>
<comment type="caution">
    <text evidence="2">The sequence shown here is derived from an EMBL/GenBank/DDBJ whole genome shotgun (WGS) entry which is preliminary data.</text>
</comment>
<dbReference type="AlphaFoldDB" id="A0A8J7VUW6"/>